<dbReference type="PANTHER" id="PTHR38773:SF1">
    <property type="entry name" value="PROTEIN SPRT"/>
    <property type="match status" value="1"/>
</dbReference>
<protein>
    <submittedName>
        <fullName evidence="2">SprT protein</fullName>
    </submittedName>
</protein>
<sequence>MTYSALPVPTQDHLERLDAAQLEACLLAQVEAAWQRCREVHPDLPRPRVWCDLRGKSAGQAHFGRGGLRFNPRLYAENRYAFLADVVPHEMAHWLVHHLEEGPRMRPHGREWQTVMRRLFDCTPHVTHRFDISRASPAPYRYRCACRDHHFTPRRHGLVRRGSRYRCRHCAQTLVYAPLNDDEKSS</sequence>
<dbReference type="AlphaFoldDB" id="A0A1G9PIS7"/>
<evidence type="ECO:0000259" key="1">
    <source>
        <dbReference type="SMART" id="SM00731"/>
    </source>
</evidence>
<dbReference type="InterPro" id="IPR035240">
    <property type="entry name" value="SprT_Zn_ribbon"/>
</dbReference>
<proteinExistence type="predicted"/>
<name>A0A1G9PIS7_9GAMM</name>
<keyword evidence="3" id="KW-1185">Reference proteome</keyword>
<feature type="domain" description="SprT-like" evidence="1">
    <location>
        <begin position="24"/>
        <end position="177"/>
    </location>
</feature>
<dbReference type="SMART" id="SM00731">
    <property type="entry name" value="SprT"/>
    <property type="match status" value="1"/>
</dbReference>
<dbReference type="OrthoDB" id="267364at2"/>
<reference evidence="3" key="1">
    <citation type="submission" date="2016-10" db="EMBL/GenBank/DDBJ databases">
        <authorList>
            <person name="Varghese N."/>
            <person name="Submissions S."/>
        </authorList>
    </citation>
    <scope>NUCLEOTIDE SEQUENCE [LARGE SCALE GENOMIC DNA]</scope>
    <source>
        <strain evidence="3">AAP</strain>
    </source>
</reference>
<dbReference type="InterPro" id="IPR006640">
    <property type="entry name" value="SprT-like_domain"/>
</dbReference>
<dbReference type="Proteomes" id="UP000199107">
    <property type="component" value="Unassembled WGS sequence"/>
</dbReference>
<evidence type="ECO:0000313" key="3">
    <source>
        <dbReference type="Proteomes" id="UP000199107"/>
    </source>
</evidence>
<evidence type="ECO:0000313" key="2">
    <source>
        <dbReference type="EMBL" id="SDL98614.1"/>
    </source>
</evidence>
<gene>
    <name evidence="2" type="ORF">SAMN05192555_108117</name>
</gene>
<dbReference type="RefSeq" id="WP_089658688.1">
    <property type="nucleotide sequence ID" value="NZ_FNGH01000008.1"/>
</dbReference>
<dbReference type="GO" id="GO:0006950">
    <property type="term" value="P:response to stress"/>
    <property type="evidence" value="ECO:0007669"/>
    <property type="project" value="UniProtKB-ARBA"/>
</dbReference>
<accession>A0A1G9PIS7</accession>
<dbReference type="PANTHER" id="PTHR38773">
    <property type="entry name" value="PROTEIN SPRT"/>
    <property type="match status" value="1"/>
</dbReference>
<dbReference type="EMBL" id="FNGH01000008">
    <property type="protein sequence ID" value="SDL98614.1"/>
    <property type="molecule type" value="Genomic_DNA"/>
</dbReference>
<organism evidence="2 3">
    <name type="scientific">Franzmannia pantelleriensis</name>
    <dbReference type="NCBI Taxonomy" id="48727"/>
    <lineage>
        <taxon>Bacteria</taxon>
        <taxon>Pseudomonadati</taxon>
        <taxon>Pseudomonadota</taxon>
        <taxon>Gammaproteobacteria</taxon>
        <taxon>Oceanospirillales</taxon>
        <taxon>Halomonadaceae</taxon>
        <taxon>Franzmannia</taxon>
    </lineage>
</organism>
<dbReference type="Pfam" id="PF10263">
    <property type="entry name" value="SprT-like"/>
    <property type="match status" value="1"/>
</dbReference>
<dbReference type="Pfam" id="PF17283">
    <property type="entry name" value="Zn_ribbon_SprT"/>
    <property type="match status" value="1"/>
</dbReference>
<dbReference type="STRING" id="48727.SAMN05192555_108117"/>